<feature type="region of interest" description="Disordered" evidence="1">
    <location>
        <begin position="1"/>
        <end position="38"/>
    </location>
</feature>
<dbReference type="AlphaFoldDB" id="A0AAE1NVS6"/>
<organism evidence="2 3">
    <name type="scientific">Petrolisthes manimaculis</name>
    <dbReference type="NCBI Taxonomy" id="1843537"/>
    <lineage>
        <taxon>Eukaryota</taxon>
        <taxon>Metazoa</taxon>
        <taxon>Ecdysozoa</taxon>
        <taxon>Arthropoda</taxon>
        <taxon>Crustacea</taxon>
        <taxon>Multicrustacea</taxon>
        <taxon>Malacostraca</taxon>
        <taxon>Eumalacostraca</taxon>
        <taxon>Eucarida</taxon>
        <taxon>Decapoda</taxon>
        <taxon>Pleocyemata</taxon>
        <taxon>Anomura</taxon>
        <taxon>Galatheoidea</taxon>
        <taxon>Porcellanidae</taxon>
        <taxon>Petrolisthes</taxon>
    </lineage>
</organism>
<feature type="region of interest" description="Disordered" evidence="1">
    <location>
        <begin position="61"/>
        <end position="82"/>
    </location>
</feature>
<name>A0AAE1NVS6_9EUCA</name>
<evidence type="ECO:0000313" key="3">
    <source>
        <dbReference type="Proteomes" id="UP001292094"/>
    </source>
</evidence>
<evidence type="ECO:0000313" key="2">
    <source>
        <dbReference type="EMBL" id="KAK4296276.1"/>
    </source>
</evidence>
<gene>
    <name evidence="2" type="ORF">Pmani_031201</name>
</gene>
<sequence length="82" mass="8863">MGVLNLTKRDCGITPADKPLLPPQPPKPPLSVWSNLSNPSRLPAIPLSVIAYMRMDDPHENEASGYTSIKNLGTGRRGWGIG</sequence>
<feature type="compositionally biased region" description="Pro residues" evidence="1">
    <location>
        <begin position="20"/>
        <end position="29"/>
    </location>
</feature>
<accession>A0AAE1NVS6</accession>
<evidence type="ECO:0000256" key="1">
    <source>
        <dbReference type="SAM" id="MobiDB-lite"/>
    </source>
</evidence>
<reference evidence="2" key="1">
    <citation type="submission" date="2023-11" db="EMBL/GenBank/DDBJ databases">
        <title>Genome assemblies of two species of porcelain crab, Petrolisthes cinctipes and Petrolisthes manimaculis (Anomura: Porcellanidae).</title>
        <authorList>
            <person name="Angst P."/>
        </authorList>
    </citation>
    <scope>NUCLEOTIDE SEQUENCE</scope>
    <source>
        <strain evidence="2">PB745_02</strain>
        <tissue evidence="2">Gill</tissue>
    </source>
</reference>
<dbReference type="EMBL" id="JAWZYT010003895">
    <property type="protein sequence ID" value="KAK4296276.1"/>
    <property type="molecule type" value="Genomic_DNA"/>
</dbReference>
<keyword evidence="3" id="KW-1185">Reference proteome</keyword>
<comment type="caution">
    <text evidence="2">The sequence shown here is derived from an EMBL/GenBank/DDBJ whole genome shotgun (WGS) entry which is preliminary data.</text>
</comment>
<dbReference type="Proteomes" id="UP001292094">
    <property type="component" value="Unassembled WGS sequence"/>
</dbReference>
<protein>
    <submittedName>
        <fullName evidence="2">Uncharacterized protein</fullName>
    </submittedName>
</protein>
<proteinExistence type="predicted"/>